<dbReference type="GO" id="GO:0008745">
    <property type="term" value="F:N-acetylmuramoyl-L-alanine amidase activity"/>
    <property type="evidence" value="ECO:0007669"/>
    <property type="project" value="UniProtKB-EC"/>
</dbReference>
<evidence type="ECO:0000313" key="5">
    <source>
        <dbReference type="Proteomes" id="UP000548423"/>
    </source>
</evidence>
<evidence type="ECO:0000256" key="1">
    <source>
        <dbReference type="ARBA" id="ARBA00022801"/>
    </source>
</evidence>
<evidence type="ECO:0000256" key="2">
    <source>
        <dbReference type="SAM" id="MobiDB-lite"/>
    </source>
</evidence>
<dbReference type="SMART" id="SM00646">
    <property type="entry name" value="Ami_3"/>
    <property type="match status" value="1"/>
</dbReference>
<sequence length="262" mass="28897">MAKKIMWDPGHGGSDPGAAANGLQEEHLTLKIVNYAVEYLKAHYTDFEQRVTRGHEQTLTLTNRDDEADSWGANVFVSVHINAGGGSGFESYIHNNSGASTVALQNAVHNEVLAAMRRFGSTIDRGKKRADFFVLRETNMDAILTENLFIDSNDANHLKTEAFLKAVGEAHARGVAIFLGLPSKQVSQPAPLSQPQGIGNLKVLENTVIRDRPVYLGNITGQVKTGDQYIVHDYQTGWFNIGGWVYKNHVQFIPHDDVKISK</sequence>
<dbReference type="SUPFAM" id="SSF53187">
    <property type="entry name" value="Zn-dependent exopeptidases"/>
    <property type="match status" value="1"/>
</dbReference>
<organism evidence="4 5">
    <name type="scientific">Neobacillus niacini</name>
    <dbReference type="NCBI Taxonomy" id="86668"/>
    <lineage>
        <taxon>Bacteria</taxon>
        <taxon>Bacillati</taxon>
        <taxon>Bacillota</taxon>
        <taxon>Bacilli</taxon>
        <taxon>Bacillales</taxon>
        <taxon>Bacillaceae</taxon>
        <taxon>Neobacillus</taxon>
    </lineage>
</organism>
<reference evidence="5" key="1">
    <citation type="submission" date="2020-07" db="EMBL/GenBank/DDBJ databases">
        <authorList>
            <person name="Partida-Martinez L."/>
            <person name="Huntemann M."/>
            <person name="Clum A."/>
            <person name="Wang J."/>
            <person name="Palaniappan K."/>
            <person name="Ritter S."/>
            <person name="Chen I.-M."/>
            <person name="Stamatis D."/>
            <person name="Reddy T."/>
            <person name="O'Malley R."/>
            <person name="Daum C."/>
            <person name="Shapiro N."/>
            <person name="Ivanova N."/>
            <person name="Kyrpides N."/>
            <person name="Woyke T."/>
        </authorList>
    </citation>
    <scope>NUCLEOTIDE SEQUENCE [LARGE SCALE GENOMIC DNA]</scope>
    <source>
        <strain evidence="5">AT2.8</strain>
    </source>
</reference>
<dbReference type="GO" id="GO:0009253">
    <property type="term" value="P:peptidoglycan catabolic process"/>
    <property type="evidence" value="ECO:0007669"/>
    <property type="project" value="InterPro"/>
</dbReference>
<accession>A0A852T768</accession>
<dbReference type="Proteomes" id="UP000548423">
    <property type="component" value="Unassembled WGS sequence"/>
</dbReference>
<dbReference type="CDD" id="cd02696">
    <property type="entry name" value="MurNAc-LAA"/>
    <property type="match status" value="1"/>
</dbReference>
<reference evidence="5" key="2">
    <citation type="submission" date="2020-08" db="EMBL/GenBank/DDBJ databases">
        <title>The Agave Microbiome: Exploring the role of microbial communities in plant adaptations to desert environments.</title>
        <authorList>
            <person name="Partida-Martinez L.P."/>
        </authorList>
    </citation>
    <scope>NUCLEOTIDE SEQUENCE [LARGE SCALE GENOMIC DNA]</scope>
    <source>
        <strain evidence="5">AT2.8</strain>
    </source>
</reference>
<dbReference type="GO" id="GO:0030288">
    <property type="term" value="C:outer membrane-bounded periplasmic space"/>
    <property type="evidence" value="ECO:0007669"/>
    <property type="project" value="TreeGrafter"/>
</dbReference>
<dbReference type="InterPro" id="IPR050695">
    <property type="entry name" value="N-acetylmuramoyl_amidase_3"/>
</dbReference>
<dbReference type="PANTHER" id="PTHR30404:SF0">
    <property type="entry name" value="N-ACETYLMURAMOYL-L-ALANINE AMIDASE AMIC"/>
    <property type="match status" value="1"/>
</dbReference>
<proteinExistence type="predicted"/>
<dbReference type="EMBL" id="JACCBX010000001">
    <property type="protein sequence ID" value="NYE03695.1"/>
    <property type="molecule type" value="Genomic_DNA"/>
</dbReference>
<dbReference type="AlphaFoldDB" id="A0A852T768"/>
<evidence type="ECO:0000313" key="4">
    <source>
        <dbReference type="EMBL" id="NYE03695.1"/>
    </source>
</evidence>
<dbReference type="InterPro" id="IPR002508">
    <property type="entry name" value="MurNAc-LAA_cat"/>
</dbReference>
<keyword evidence="1 4" id="KW-0378">Hydrolase</keyword>
<evidence type="ECO:0000259" key="3">
    <source>
        <dbReference type="SMART" id="SM00646"/>
    </source>
</evidence>
<dbReference type="Pfam" id="PF01520">
    <property type="entry name" value="Amidase_3"/>
    <property type="match status" value="1"/>
</dbReference>
<feature type="domain" description="MurNAc-LAA" evidence="3">
    <location>
        <begin position="65"/>
        <end position="176"/>
    </location>
</feature>
<dbReference type="EC" id="3.5.1.28" evidence="4"/>
<dbReference type="PANTHER" id="PTHR30404">
    <property type="entry name" value="N-ACETYLMURAMOYL-L-ALANINE AMIDASE"/>
    <property type="match status" value="1"/>
</dbReference>
<feature type="region of interest" description="Disordered" evidence="2">
    <location>
        <begin position="1"/>
        <end position="20"/>
    </location>
</feature>
<protein>
    <submittedName>
        <fullName evidence="4">N-acetylmuramoyl-L-alanine amidase</fullName>
        <ecNumber evidence="4">3.5.1.28</ecNumber>
    </submittedName>
</protein>
<dbReference type="Gene3D" id="3.40.630.40">
    <property type="entry name" value="Zn-dependent exopeptidases"/>
    <property type="match status" value="1"/>
</dbReference>
<name>A0A852T768_9BACI</name>
<gene>
    <name evidence="4" type="ORF">F4694_000414</name>
</gene>
<comment type="caution">
    <text evidence="4">The sequence shown here is derived from an EMBL/GenBank/DDBJ whole genome shotgun (WGS) entry which is preliminary data.</text>
</comment>